<reference evidence="2 3" key="1">
    <citation type="submission" date="2010-08" db="EMBL/GenBank/DDBJ databases">
        <title>The draft genome of Desulfovibrio fructosovorans JJ.</title>
        <authorList>
            <consortium name="US DOE Joint Genome Institute (JGI-PGF)"/>
            <person name="Lucas S."/>
            <person name="Copeland A."/>
            <person name="Lapidus A."/>
            <person name="Cheng J.-F."/>
            <person name="Bruce D."/>
            <person name="Goodwin L."/>
            <person name="Pitluck S."/>
            <person name="Land M.L."/>
            <person name="Hauser L."/>
            <person name="Chang Y.-J."/>
            <person name="Jeffries C."/>
            <person name="Wall J.D."/>
            <person name="Stahl D.A."/>
            <person name="Arkin A.P."/>
            <person name="Dehal P."/>
            <person name="Stolyar S.M."/>
            <person name="Hazen T.C."/>
            <person name="Woyke T.J."/>
        </authorList>
    </citation>
    <scope>NUCLEOTIDE SEQUENCE [LARGE SCALE GENOMIC DNA]</scope>
    <source>
        <strain evidence="2 3">JJ</strain>
    </source>
</reference>
<comment type="caution">
    <text evidence="2">The sequence shown here is derived from an EMBL/GenBank/DDBJ whole genome shotgun (WGS) entry which is preliminary data.</text>
</comment>
<keyword evidence="1" id="KW-0812">Transmembrane</keyword>
<sequence>MIKFFVPIFAFVVIILFCIRLFRPSFGTKKSVIFLLAGAGVAYILSYVAVFLMFVYIGLLHVEAYSPDAAHFDDSLARDTQAYFSERQGRPVTVRYEYLRQGPTQSGIGSPRYYIWVKIFADGREIDAGAVKVAGVGKDRFEITDFLSRGMILDVPGRLNAVFPKAVCETIKSRLRL</sequence>
<keyword evidence="3" id="KW-1185">Reference proteome</keyword>
<protein>
    <recommendedName>
        <fullName evidence="4">Transmembrane protein</fullName>
    </recommendedName>
</protein>
<accession>E1JYL8</accession>
<dbReference type="AlphaFoldDB" id="E1JYL8"/>
<dbReference type="EMBL" id="AECZ01000018">
    <property type="protein sequence ID" value="EFL50602.1"/>
    <property type="molecule type" value="Genomic_DNA"/>
</dbReference>
<evidence type="ECO:0000313" key="2">
    <source>
        <dbReference type="EMBL" id="EFL50602.1"/>
    </source>
</evidence>
<feature type="transmembrane region" description="Helical" evidence="1">
    <location>
        <begin position="6"/>
        <end position="22"/>
    </location>
</feature>
<evidence type="ECO:0000256" key="1">
    <source>
        <dbReference type="SAM" id="Phobius"/>
    </source>
</evidence>
<keyword evidence="1" id="KW-1133">Transmembrane helix</keyword>
<keyword evidence="1" id="KW-0472">Membrane</keyword>
<organism evidence="2 3">
    <name type="scientific">Solidesulfovibrio fructosivorans JJ]</name>
    <dbReference type="NCBI Taxonomy" id="596151"/>
    <lineage>
        <taxon>Bacteria</taxon>
        <taxon>Pseudomonadati</taxon>
        <taxon>Thermodesulfobacteriota</taxon>
        <taxon>Desulfovibrionia</taxon>
        <taxon>Desulfovibrionales</taxon>
        <taxon>Desulfovibrionaceae</taxon>
        <taxon>Solidesulfovibrio</taxon>
    </lineage>
</organism>
<dbReference type="eggNOG" id="ENOG5030XV1">
    <property type="taxonomic scope" value="Bacteria"/>
</dbReference>
<gene>
    <name evidence="2" type="ORF">DesfrDRAFT_2717</name>
</gene>
<dbReference type="Proteomes" id="UP000006250">
    <property type="component" value="Unassembled WGS sequence"/>
</dbReference>
<evidence type="ECO:0008006" key="4">
    <source>
        <dbReference type="Google" id="ProtNLM"/>
    </source>
</evidence>
<name>E1JYL8_SOLFR</name>
<proteinExistence type="predicted"/>
<dbReference type="STRING" id="596151.DesfrDRAFT_2717"/>
<evidence type="ECO:0000313" key="3">
    <source>
        <dbReference type="Proteomes" id="UP000006250"/>
    </source>
</evidence>
<feature type="transmembrane region" description="Helical" evidence="1">
    <location>
        <begin position="34"/>
        <end position="59"/>
    </location>
</feature>